<protein>
    <submittedName>
        <fullName evidence="2">Putative serine/threonine-protein phosphatase 6 regulatory ankyrin repeat subunit C-like 3</fullName>
    </submittedName>
</protein>
<evidence type="ECO:0000313" key="2">
    <source>
        <dbReference type="EMBL" id="KAG7177754.1"/>
    </source>
</evidence>
<gene>
    <name evidence="2" type="primary">Ankrd52-L3</name>
    <name evidence="2" type="ORF">Hamer_G008428</name>
</gene>
<name>A0A8J5NE21_HOMAM</name>
<dbReference type="Gene3D" id="1.25.40.20">
    <property type="entry name" value="Ankyrin repeat-containing domain"/>
    <property type="match status" value="1"/>
</dbReference>
<dbReference type="InterPro" id="IPR036770">
    <property type="entry name" value="Ankyrin_rpt-contain_sf"/>
</dbReference>
<feature type="coiled-coil region" evidence="1">
    <location>
        <begin position="131"/>
        <end position="158"/>
    </location>
</feature>
<keyword evidence="3" id="KW-1185">Reference proteome</keyword>
<evidence type="ECO:0000313" key="3">
    <source>
        <dbReference type="Proteomes" id="UP000747542"/>
    </source>
</evidence>
<dbReference type="AlphaFoldDB" id="A0A8J5NE21"/>
<dbReference type="EMBL" id="JAHLQT010001931">
    <property type="protein sequence ID" value="KAG7177754.1"/>
    <property type="molecule type" value="Genomic_DNA"/>
</dbReference>
<accession>A0A8J5NE21</accession>
<sequence>MAQGLEAERRRVGQDSALGEGIDHLVRSLRGATTWVTSWPLPHTNLTSLMVVAATNNCPLTASFLRQAGAKCYLQDDSGTTPLHAALDRQHWHLATLMVKHMRACLYIPSLRQAAPTPVASTPQNTSGTGESIYQEERQHLEELIEKVKDKEEKEQLREVVDEYDGLFIRYQAAAAQPPPVTSPHRLTILSYSLLVSCRRGLLQLTYLLVTVVGVKVDVVVDAT</sequence>
<proteinExistence type="predicted"/>
<organism evidence="2 3">
    <name type="scientific">Homarus americanus</name>
    <name type="common">American lobster</name>
    <dbReference type="NCBI Taxonomy" id="6706"/>
    <lineage>
        <taxon>Eukaryota</taxon>
        <taxon>Metazoa</taxon>
        <taxon>Ecdysozoa</taxon>
        <taxon>Arthropoda</taxon>
        <taxon>Crustacea</taxon>
        <taxon>Multicrustacea</taxon>
        <taxon>Malacostraca</taxon>
        <taxon>Eumalacostraca</taxon>
        <taxon>Eucarida</taxon>
        <taxon>Decapoda</taxon>
        <taxon>Pleocyemata</taxon>
        <taxon>Astacidea</taxon>
        <taxon>Nephropoidea</taxon>
        <taxon>Nephropidae</taxon>
        <taxon>Homarus</taxon>
    </lineage>
</organism>
<reference evidence="2" key="1">
    <citation type="journal article" date="2021" name="Sci. Adv.">
        <title>The American lobster genome reveals insights on longevity, neural, and immune adaptations.</title>
        <authorList>
            <person name="Polinski J.M."/>
            <person name="Zimin A.V."/>
            <person name="Clark K.F."/>
            <person name="Kohn A.B."/>
            <person name="Sadowski N."/>
            <person name="Timp W."/>
            <person name="Ptitsyn A."/>
            <person name="Khanna P."/>
            <person name="Romanova D.Y."/>
            <person name="Williams P."/>
            <person name="Greenwood S.J."/>
            <person name="Moroz L.L."/>
            <person name="Walt D.R."/>
            <person name="Bodnar A.G."/>
        </authorList>
    </citation>
    <scope>NUCLEOTIDE SEQUENCE</scope>
    <source>
        <strain evidence="2">GMGI-L3</strain>
    </source>
</reference>
<keyword evidence="1" id="KW-0175">Coiled coil</keyword>
<evidence type="ECO:0000256" key="1">
    <source>
        <dbReference type="SAM" id="Coils"/>
    </source>
</evidence>
<comment type="caution">
    <text evidence="2">The sequence shown here is derived from an EMBL/GenBank/DDBJ whole genome shotgun (WGS) entry which is preliminary data.</text>
</comment>
<dbReference type="SUPFAM" id="SSF48403">
    <property type="entry name" value="Ankyrin repeat"/>
    <property type="match status" value="1"/>
</dbReference>
<dbReference type="Proteomes" id="UP000747542">
    <property type="component" value="Unassembled WGS sequence"/>
</dbReference>